<sequence>MAHKTNACRMLDQKKIPYELHEYHFDEQHLDAAHVAKETGKNPAQIFKTLVAIGDKTGHLVALLSAEDTLDLKKLAKQSGNKKVEMIHVKDLEKITGYIRGGCSPIGMKKLFPTFIDEKAHNFSTIYISAGKRGLQIELDPNELLPLCQAKSANLRTE</sequence>
<feature type="domain" description="YbaK/aminoacyl-tRNA synthetase-associated" evidence="5">
    <location>
        <begin position="30"/>
        <end position="145"/>
    </location>
</feature>
<dbReference type="EC" id="4.2.-.-" evidence="4"/>
<dbReference type="SUPFAM" id="SSF55826">
    <property type="entry name" value="YbaK/ProRS associated domain"/>
    <property type="match status" value="1"/>
</dbReference>
<dbReference type="AlphaFoldDB" id="A0A841ZP23"/>
<dbReference type="RefSeq" id="WP_185373007.1">
    <property type="nucleotide sequence ID" value="NZ_JAARRM010000002.1"/>
</dbReference>
<evidence type="ECO:0000256" key="1">
    <source>
        <dbReference type="ARBA" id="ARBA00009798"/>
    </source>
</evidence>
<evidence type="ECO:0000256" key="2">
    <source>
        <dbReference type="ARBA" id="ARBA00022917"/>
    </source>
</evidence>
<keyword evidence="3 4" id="KW-0456">Lyase</keyword>
<gene>
    <name evidence="6" type="primary">ybaK</name>
    <name evidence="6" type="ORF">HB912_06150</name>
</gene>
<dbReference type="EMBL" id="JAARRM010000002">
    <property type="protein sequence ID" value="MBC1521222.1"/>
    <property type="molecule type" value="Genomic_DNA"/>
</dbReference>
<dbReference type="Proteomes" id="UP000559885">
    <property type="component" value="Unassembled WGS sequence"/>
</dbReference>
<evidence type="ECO:0000256" key="4">
    <source>
        <dbReference type="PIRNR" id="PIRNR006181"/>
    </source>
</evidence>
<evidence type="ECO:0000313" key="6">
    <source>
        <dbReference type="EMBL" id="MBC1521222.1"/>
    </source>
</evidence>
<dbReference type="GO" id="GO:0002161">
    <property type="term" value="F:aminoacyl-tRNA deacylase activity"/>
    <property type="evidence" value="ECO:0007669"/>
    <property type="project" value="InterPro"/>
</dbReference>
<organism evidence="6 7">
    <name type="scientific">Listeria aquatica</name>
    <dbReference type="NCBI Taxonomy" id="1494960"/>
    <lineage>
        <taxon>Bacteria</taxon>
        <taxon>Bacillati</taxon>
        <taxon>Bacillota</taxon>
        <taxon>Bacilli</taxon>
        <taxon>Bacillales</taxon>
        <taxon>Listeriaceae</taxon>
        <taxon>Listeria</taxon>
    </lineage>
</organism>
<dbReference type="CDD" id="cd00002">
    <property type="entry name" value="YbaK_deacylase"/>
    <property type="match status" value="1"/>
</dbReference>
<evidence type="ECO:0000313" key="7">
    <source>
        <dbReference type="Proteomes" id="UP000559885"/>
    </source>
</evidence>
<protein>
    <recommendedName>
        <fullName evidence="4">Cys-tRNA(Pro)/Cys-tRNA(Cys) deacylase</fullName>
        <ecNumber evidence="4">4.2.-.-</ecNumber>
    </recommendedName>
</protein>
<proteinExistence type="inferred from homology"/>
<comment type="similarity">
    <text evidence="1 4">Belongs to the prolyl-tRNA editing family. YbaK/EbsC subfamily.</text>
</comment>
<dbReference type="InterPro" id="IPR007214">
    <property type="entry name" value="YbaK/aa-tRNA-synth-assoc-dom"/>
</dbReference>
<reference evidence="6 7" key="1">
    <citation type="submission" date="2020-03" db="EMBL/GenBank/DDBJ databases">
        <title>Soil Listeria distribution.</title>
        <authorList>
            <person name="Liao J."/>
            <person name="Wiedmann M."/>
        </authorList>
    </citation>
    <scope>NUCLEOTIDE SEQUENCE [LARGE SCALE GENOMIC DNA]</scope>
    <source>
        <strain evidence="6 7">FSL L7-1507</strain>
    </source>
</reference>
<accession>A0A841ZP23</accession>
<dbReference type="GO" id="GO:0006412">
    <property type="term" value="P:translation"/>
    <property type="evidence" value="ECO:0007669"/>
    <property type="project" value="UniProtKB-KW"/>
</dbReference>
<keyword evidence="2 4" id="KW-0648">Protein biosynthesis</keyword>
<dbReference type="PIRSF" id="PIRSF006181">
    <property type="entry name" value="EbsC_YbaK"/>
    <property type="match status" value="1"/>
</dbReference>
<dbReference type="GO" id="GO:0016829">
    <property type="term" value="F:lyase activity"/>
    <property type="evidence" value="ECO:0007669"/>
    <property type="project" value="UniProtKB-KW"/>
</dbReference>
<dbReference type="PANTHER" id="PTHR30411">
    <property type="entry name" value="CYTOPLASMIC PROTEIN"/>
    <property type="match status" value="1"/>
</dbReference>
<evidence type="ECO:0000259" key="5">
    <source>
        <dbReference type="Pfam" id="PF04073"/>
    </source>
</evidence>
<evidence type="ECO:0000256" key="3">
    <source>
        <dbReference type="ARBA" id="ARBA00023239"/>
    </source>
</evidence>
<dbReference type="NCBIfam" id="TIGR00011">
    <property type="entry name" value="YbaK_EbsC"/>
    <property type="match status" value="1"/>
</dbReference>
<dbReference type="PANTHER" id="PTHR30411:SF0">
    <property type="entry name" value="CYS-TRNA(PRO)_CYS-TRNA(CYS) DEACYLASE YBAK"/>
    <property type="match status" value="1"/>
</dbReference>
<name>A0A841ZP23_9LIST</name>
<comment type="caution">
    <text evidence="6">The sequence shown here is derived from an EMBL/GenBank/DDBJ whole genome shotgun (WGS) entry which is preliminary data.</text>
</comment>
<dbReference type="InterPro" id="IPR004369">
    <property type="entry name" value="Prolyl-tRNA_editing_YbaK/EbsC"/>
</dbReference>
<dbReference type="InterPro" id="IPR036754">
    <property type="entry name" value="YbaK/aa-tRNA-synt-asso_dom_sf"/>
</dbReference>
<dbReference type="Pfam" id="PF04073">
    <property type="entry name" value="tRNA_edit"/>
    <property type="match status" value="1"/>
</dbReference>
<dbReference type="Gene3D" id="3.90.960.10">
    <property type="entry name" value="YbaK/aminoacyl-tRNA synthetase-associated domain"/>
    <property type="match status" value="1"/>
</dbReference>